<protein>
    <submittedName>
        <fullName evidence="3">Uncharacterized protein</fullName>
    </submittedName>
</protein>
<accession>A0A518JSP4</accession>
<evidence type="ECO:0000313" key="3">
    <source>
        <dbReference type="EMBL" id="QDV68560.1"/>
    </source>
</evidence>
<keyword evidence="2" id="KW-0732">Signal</keyword>
<evidence type="ECO:0000256" key="2">
    <source>
        <dbReference type="SAM" id="SignalP"/>
    </source>
</evidence>
<dbReference type="RefSeq" id="WP_145094602.1">
    <property type="nucleotide sequence ID" value="NZ_CP036348.1"/>
</dbReference>
<name>A0A518JSP4_9BACT</name>
<dbReference type="Proteomes" id="UP000315082">
    <property type="component" value="Chromosome"/>
</dbReference>
<reference evidence="3 4" key="1">
    <citation type="submission" date="2019-02" db="EMBL/GenBank/DDBJ databases">
        <title>Deep-cultivation of Planctomycetes and their phenomic and genomic characterization uncovers novel biology.</title>
        <authorList>
            <person name="Wiegand S."/>
            <person name="Jogler M."/>
            <person name="Boedeker C."/>
            <person name="Pinto D."/>
            <person name="Vollmers J."/>
            <person name="Rivas-Marin E."/>
            <person name="Kohn T."/>
            <person name="Peeters S.H."/>
            <person name="Heuer A."/>
            <person name="Rast P."/>
            <person name="Oberbeckmann S."/>
            <person name="Bunk B."/>
            <person name="Jeske O."/>
            <person name="Meyerdierks A."/>
            <person name="Storesund J.E."/>
            <person name="Kallscheuer N."/>
            <person name="Luecker S."/>
            <person name="Lage O.M."/>
            <person name="Pohl T."/>
            <person name="Merkel B.J."/>
            <person name="Hornburger P."/>
            <person name="Mueller R.-W."/>
            <person name="Bruemmer F."/>
            <person name="Labrenz M."/>
            <person name="Spormann A.M."/>
            <person name="Op den Camp H."/>
            <person name="Overmann J."/>
            <person name="Amann R."/>
            <person name="Jetten M.S.M."/>
            <person name="Mascher T."/>
            <person name="Medema M.H."/>
            <person name="Devos D.P."/>
            <person name="Kaster A.-K."/>
            <person name="Ovreas L."/>
            <person name="Rohde M."/>
            <person name="Galperin M.Y."/>
            <person name="Jogler C."/>
        </authorList>
    </citation>
    <scope>NUCLEOTIDE SEQUENCE [LARGE SCALE GENOMIC DNA]</scope>
    <source>
        <strain evidence="3 4">Poly24</strain>
    </source>
</reference>
<evidence type="ECO:0000256" key="1">
    <source>
        <dbReference type="SAM" id="MobiDB-lite"/>
    </source>
</evidence>
<feature type="chain" id="PRO_5022213888" evidence="2">
    <location>
        <begin position="28"/>
        <end position="434"/>
    </location>
</feature>
<dbReference type="AlphaFoldDB" id="A0A518JSP4"/>
<feature type="region of interest" description="Disordered" evidence="1">
    <location>
        <begin position="408"/>
        <end position="434"/>
    </location>
</feature>
<keyword evidence="4" id="KW-1185">Reference proteome</keyword>
<proteinExistence type="predicted"/>
<organism evidence="3 4">
    <name type="scientific">Rosistilla carotiformis</name>
    <dbReference type="NCBI Taxonomy" id="2528017"/>
    <lineage>
        <taxon>Bacteria</taxon>
        <taxon>Pseudomonadati</taxon>
        <taxon>Planctomycetota</taxon>
        <taxon>Planctomycetia</taxon>
        <taxon>Pirellulales</taxon>
        <taxon>Pirellulaceae</taxon>
        <taxon>Rosistilla</taxon>
    </lineage>
</organism>
<dbReference type="EMBL" id="CP036348">
    <property type="protein sequence ID" value="QDV68560.1"/>
    <property type="molecule type" value="Genomic_DNA"/>
</dbReference>
<sequence precursor="true">MVLPQWITNRPSMATILSICLATQAVAAELDKTIVPDRELVPILKSSSEGFRNRSTRKPVIYDLRAQTVLPDIKTSQGRVLLRNVISRDESNKEVYERSRDYESSIQALNRTQIEAVTLTTAEALLDVLAYDEVDYRNLGINILSYSVEIVSAQQKCFYRLDKLIDAQSDALLKQIEMVEQVESHLVSRSLAKGLTFGEVNKPFGKIKELFTVSRPPAKTHQNGDFTEFRAFRCNHPLHNVCAIVDVHCTDELVSGDFDSREFTEMMNDIRPSSNAQLDAWKTALGFASPLQKRAKFLQAYSKATKRHVYYLGDISKNDSFEIPLLPCGELVGTALFFKVSFFSDECVAQQVFEFQRNTIENAIAEFLSRDERESRANAEEVQIKRLRAKRAVDMRVKNQRRFESAMSSVASQVASQQEKNNRMSAGWRGLSVP</sequence>
<evidence type="ECO:0000313" key="4">
    <source>
        <dbReference type="Proteomes" id="UP000315082"/>
    </source>
</evidence>
<feature type="signal peptide" evidence="2">
    <location>
        <begin position="1"/>
        <end position="27"/>
    </location>
</feature>
<dbReference type="KEGG" id="rcf:Poly24_22700"/>
<feature type="compositionally biased region" description="Low complexity" evidence="1">
    <location>
        <begin position="408"/>
        <end position="418"/>
    </location>
</feature>
<gene>
    <name evidence="3" type="ORF">Poly24_22700</name>
</gene>